<comment type="caution">
    <text evidence="1">The sequence shown here is derived from an EMBL/GenBank/DDBJ whole genome shotgun (WGS) entry which is preliminary data.</text>
</comment>
<protein>
    <submittedName>
        <fullName evidence="1">Uncharacterized protein</fullName>
    </submittedName>
</protein>
<gene>
    <name evidence="1" type="ORF">ROHU_021357</name>
</gene>
<evidence type="ECO:0000313" key="2">
    <source>
        <dbReference type="Proteomes" id="UP000290572"/>
    </source>
</evidence>
<dbReference type="EMBL" id="QBIY01012293">
    <property type="protein sequence ID" value="RXN25701.1"/>
    <property type="molecule type" value="Genomic_DNA"/>
</dbReference>
<sequence length="74" mass="8018">MVQFRNDLKKRRVEQSSIYVAYEALGELGSGPPFSLALLGRSAISFTGVTLHGFALTSPPFPAINLRPSCLLPL</sequence>
<dbReference type="AlphaFoldDB" id="A0A498MYX3"/>
<dbReference type="Proteomes" id="UP000290572">
    <property type="component" value="Unassembled WGS sequence"/>
</dbReference>
<proteinExistence type="predicted"/>
<evidence type="ECO:0000313" key="1">
    <source>
        <dbReference type="EMBL" id="RXN25701.1"/>
    </source>
</evidence>
<reference evidence="1 2" key="1">
    <citation type="submission" date="2018-03" db="EMBL/GenBank/DDBJ databases">
        <title>Draft genome sequence of Rohu Carp (Labeo rohita).</title>
        <authorList>
            <person name="Das P."/>
            <person name="Kushwaha B."/>
            <person name="Joshi C.G."/>
            <person name="Kumar D."/>
            <person name="Nagpure N.S."/>
            <person name="Sahoo L."/>
            <person name="Das S.P."/>
            <person name="Bit A."/>
            <person name="Patnaik S."/>
            <person name="Meher P.K."/>
            <person name="Jayasankar P."/>
            <person name="Koringa P.G."/>
            <person name="Patel N.V."/>
            <person name="Hinsu A.T."/>
            <person name="Kumar R."/>
            <person name="Pandey M."/>
            <person name="Agarwal S."/>
            <person name="Srivastava S."/>
            <person name="Singh M."/>
            <person name="Iquebal M.A."/>
            <person name="Jaiswal S."/>
            <person name="Angadi U.B."/>
            <person name="Kumar N."/>
            <person name="Raza M."/>
            <person name="Shah T.M."/>
            <person name="Rai A."/>
            <person name="Jena J.K."/>
        </authorList>
    </citation>
    <scope>NUCLEOTIDE SEQUENCE [LARGE SCALE GENOMIC DNA]</scope>
    <source>
        <strain evidence="1">DASCIFA01</strain>
        <tissue evidence="1">Testis</tissue>
    </source>
</reference>
<name>A0A498MYX3_LABRO</name>
<accession>A0A498MYX3</accession>
<keyword evidence="2" id="KW-1185">Reference proteome</keyword>
<organism evidence="1 2">
    <name type="scientific">Labeo rohita</name>
    <name type="common">Indian major carp</name>
    <name type="synonym">Cyprinus rohita</name>
    <dbReference type="NCBI Taxonomy" id="84645"/>
    <lineage>
        <taxon>Eukaryota</taxon>
        <taxon>Metazoa</taxon>
        <taxon>Chordata</taxon>
        <taxon>Craniata</taxon>
        <taxon>Vertebrata</taxon>
        <taxon>Euteleostomi</taxon>
        <taxon>Actinopterygii</taxon>
        <taxon>Neopterygii</taxon>
        <taxon>Teleostei</taxon>
        <taxon>Ostariophysi</taxon>
        <taxon>Cypriniformes</taxon>
        <taxon>Cyprinidae</taxon>
        <taxon>Labeoninae</taxon>
        <taxon>Labeonini</taxon>
        <taxon>Labeo</taxon>
    </lineage>
</organism>